<comment type="caution">
    <text evidence="5">The sequence shown here is derived from an EMBL/GenBank/DDBJ whole genome shotgun (WGS) entry which is preliminary data.</text>
</comment>
<dbReference type="RefSeq" id="WP_083063556.1">
    <property type="nucleotide sequence ID" value="NZ_MVHG01000007.1"/>
</dbReference>
<sequence length="113" mass="12724">MAPKKKADVWPARQPKAAHPGDEIYRRRENDGVEVVTGGYRLDRRGYFVHPTVLTNVDRGMRLYQEGIFGPEMTVLPFDDDDEALALANEPLMAFSTWPTSYRGQTAPSCRGP</sequence>
<dbReference type="GO" id="GO:0036243">
    <property type="term" value="F:succinate-semialdehyde dehydrogenase (NADP+) activity"/>
    <property type="evidence" value="ECO:0007669"/>
    <property type="project" value="UniProtKB-EC"/>
</dbReference>
<protein>
    <recommendedName>
        <fullName evidence="2">Putative succinate-semialdehyde dehydrogenase [NADP(+)] 2</fullName>
        <ecNumber evidence="1">1.2.1.79</ecNumber>
    </recommendedName>
</protein>
<dbReference type="Pfam" id="PF00171">
    <property type="entry name" value="Aldedh"/>
    <property type="match status" value="1"/>
</dbReference>
<reference evidence="5 6" key="1">
    <citation type="submission" date="2016-12" db="EMBL/GenBank/DDBJ databases">
        <title>The new phylogeny of genus Mycobacterium.</title>
        <authorList>
            <person name="Tortoli E."/>
            <person name="Trovato A."/>
            <person name="Cirillo D.M."/>
        </authorList>
    </citation>
    <scope>NUCLEOTIDE SEQUENCE [LARGE SCALE GENOMIC DNA]</scope>
    <source>
        <strain evidence="5 6">DSM 45069</strain>
    </source>
</reference>
<dbReference type="EC" id="1.2.1.79" evidence="1"/>
<dbReference type="InterPro" id="IPR016163">
    <property type="entry name" value="Ald_DH_C"/>
</dbReference>
<dbReference type="Proteomes" id="UP000192707">
    <property type="component" value="Unassembled WGS sequence"/>
</dbReference>
<accession>A0A1W9ZNW3</accession>
<evidence type="ECO:0000256" key="1">
    <source>
        <dbReference type="ARBA" id="ARBA00039122"/>
    </source>
</evidence>
<evidence type="ECO:0000256" key="2">
    <source>
        <dbReference type="ARBA" id="ARBA00039663"/>
    </source>
</evidence>
<comment type="catalytic activity">
    <reaction evidence="3">
        <text>succinate semialdehyde + NADP(+) + H2O = succinate + NADPH + 2 H(+)</text>
        <dbReference type="Rhea" id="RHEA:13213"/>
        <dbReference type="ChEBI" id="CHEBI:15377"/>
        <dbReference type="ChEBI" id="CHEBI:15378"/>
        <dbReference type="ChEBI" id="CHEBI:30031"/>
        <dbReference type="ChEBI" id="CHEBI:57706"/>
        <dbReference type="ChEBI" id="CHEBI:57783"/>
        <dbReference type="ChEBI" id="CHEBI:58349"/>
        <dbReference type="EC" id="1.2.1.79"/>
    </reaction>
</comment>
<dbReference type="Gene3D" id="3.40.309.10">
    <property type="entry name" value="Aldehyde Dehydrogenase, Chain A, domain 2"/>
    <property type="match status" value="1"/>
</dbReference>
<evidence type="ECO:0000256" key="3">
    <source>
        <dbReference type="ARBA" id="ARBA00048559"/>
    </source>
</evidence>
<dbReference type="SUPFAM" id="SSF53720">
    <property type="entry name" value="ALDH-like"/>
    <property type="match status" value="1"/>
</dbReference>
<dbReference type="AlphaFoldDB" id="A0A1W9ZNW3"/>
<name>A0A1W9ZNW3_MYCAI</name>
<evidence type="ECO:0000259" key="4">
    <source>
        <dbReference type="Pfam" id="PF00171"/>
    </source>
</evidence>
<dbReference type="PANTHER" id="PTHR11699">
    <property type="entry name" value="ALDEHYDE DEHYDROGENASE-RELATED"/>
    <property type="match status" value="1"/>
</dbReference>
<proteinExistence type="predicted"/>
<evidence type="ECO:0000313" key="6">
    <source>
        <dbReference type="Proteomes" id="UP000192707"/>
    </source>
</evidence>
<keyword evidence="6" id="KW-1185">Reference proteome</keyword>
<dbReference type="InterPro" id="IPR016161">
    <property type="entry name" value="Ald_DH/histidinol_DH"/>
</dbReference>
<gene>
    <name evidence="5" type="ORF">BST14_05495</name>
</gene>
<dbReference type="InterPro" id="IPR015590">
    <property type="entry name" value="Aldehyde_DH_dom"/>
</dbReference>
<dbReference type="EMBL" id="MVHG01000007">
    <property type="protein sequence ID" value="ORA19491.1"/>
    <property type="molecule type" value="Genomic_DNA"/>
</dbReference>
<evidence type="ECO:0000313" key="5">
    <source>
        <dbReference type="EMBL" id="ORA19491.1"/>
    </source>
</evidence>
<feature type="domain" description="Aldehyde dehydrogenase" evidence="4">
    <location>
        <begin position="7"/>
        <end position="90"/>
    </location>
</feature>
<organism evidence="5 6">
    <name type="scientific">Mycobacterium arosiense ATCC BAA-1401 = DSM 45069</name>
    <dbReference type="NCBI Taxonomy" id="1265311"/>
    <lineage>
        <taxon>Bacteria</taxon>
        <taxon>Bacillati</taxon>
        <taxon>Actinomycetota</taxon>
        <taxon>Actinomycetes</taxon>
        <taxon>Mycobacteriales</taxon>
        <taxon>Mycobacteriaceae</taxon>
        <taxon>Mycobacterium</taxon>
        <taxon>Mycobacterium avium complex (MAC)</taxon>
    </lineage>
</organism>